<protein>
    <submittedName>
        <fullName evidence="1">Uncharacterized protein</fullName>
    </submittedName>
</protein>
<keyword evidence="2" id="KW-1185">Reference proteome</keyword>
<accession>E0PC05</accession>
<name>E0PC05_STREI</name>
<dbReference type="AlphaFoldDB" id="E0PC05"/>
<proteinExistence type="predicted"/>
<evidence type="ECO:0000313" key="2">
    <source>
        <dbReference type="Proteomes" id="UP000004290"/>
    </source>
</evidence>
<sequence>MARGRQRKKPENKKVSTFALESDWFHKGDHKQVFAYDAQVTCDKHG</sequence>
<comment type="caution">
    <text evidence="1">The sequence shown here is derived from an EMBL/GenBank/DDBJ whole genome shotgun (WGS) entry which is preliminary data.</text>
</comment>
<evidence type="ECO:0000313" key="1">
    <source>
        <dbReference type="EMBL" id="EFM28108.1"/>
    </source>
</evidence>
<dbReference type="EMBL" id="AEEL01000008">
    <property type="protein sequence ID" value="EFM28108.1"/>
    <property type="molecule type" value="Genomic_DNA"/>
</dbReference>
<reference evidence="1 2" key="1">
    <citation type="submission" date="2010-07" db="EMBL/GenBank/DDBJ databases">
        <authorList>
            <person name="Muzny D."/>
            <person name="Qin X."/>
            <person name="Deng J."/>
            <person name="Jiang H."/>
            <person name="Liu Y."/>
            <person name="Qu J."/>
            <person name="Song X.-Z."/>
            <person name="Zhang L."/>
            <person name="Thornton R."/>
            <person name="Coyle M."/>
            <person name="Francisco L."/>
            <person name="Jackson L."/>
            <person name="Javaid M."/>
            <person name="Korchina V."/>
            <person name="Kovar C."/>
            <person name="Mata R."/>
            <person name="Mathew T."/>
            <person name="Ngo R."/>
            <person name="Nguyen L."/>
            <person name="Nguyen N."/>
            <person name="Okwuonu G."/>
            <person name="Ongeri F."/>
            <person name="Pham C."/>
            <person name="Simmons D."/>
            <person name="Wilczek-Boney K."/>
            <person name="Hale W."/>
            <person name="Jakkamsetti A."/>
            <person name="Pham P."/>
            <person name="Ruth R."/>
            <person name="San Lucas F."/>
            <person name="Warren J."/>
            <person name="Zhang J."/>
            <person name="Zhao Z."/>
            <person name="Zhou C."/>
            <person name="Zhu D."/>
            <person name="Lee S."/>
            <person name="Bess C."/>
            <person name="Blankenburg K."/>
            <person name="Forbes L."/>
            <person name="Fu Q."/>
            <person name="Gubbala S."/>
            <person name="Hirani K."/>
            <person name="Jayaseelan J.C."/>
            <person name="Lara F."/>
            <person name="Munidasa M."/>
            <person name="Palculict T."/>
            <person name="Patil S."/>
            <person name="Pu L.-L."/>
            <person name="Saada N."/>
            <person name="Tang L."/>
            <person name="Weissenberger G."/>
            <person name="Zhu Y."/>
            <person name="Hemphill L."/>
            <person name="Shang Y."/>
            <person name="Youmans B."/>
            <person name="Ayvaz T."/>
            <person name="Ross M."/>
            <person name="Santibanez J."/>
            <person name="Aqrawi P."/>
            <person name="Gross S."/>
            <person name="Joshi V."/>
            <person name="Fowler G."/>
            <person name="Nazareth L."/>
            <person name="Reid J."/>
            <person name="Worley K."/>
            <person name="Petrosino J."/>
            <person name="Highlander S."/>
            <person name="Gibbs R."/>
        </authorList>
    </citation>
    <scope>NUCLEOTIDE SEQUENCE [LARGE SCALE GENOMIC DNA]</scope>
    <source>
        <strain evidence="1 2">ATCC 700338</strain>
    </source>
</reference>
<gene>
    <name evidence="1" type="ORF">HMPREF9319_0378</name>
</gene>
<organism evidence="1 2">
    <name type="scientific">Streptococcus equinus ATCC 700338</name>
    <dbReference type="NCBI Taxonomy" id="864569"/>
    <lineage>
        <taxon>Bacteria</taxon>
        <taxon>Bacillati</taxon>
        <taxon>Bacillota</taxon>
        <taxon>Bacilli</taxon>
        <taxon>Lactobacillales</taxon>
        <taxon>Streptococcaceae</taxon>
        <taxon>Streptococcus</taxon>
    </lineage>
</organism>
<dbReference type="Proteomes" id="UP000004290">
    <property type="component" value="Unassembled WGS sequence"/>
</dbReference>
<dbReference type="HOGENOM" id="CLU_3189508_0_0_9"/>